<dbReference type="GO" id="GO:0009236">
    <property type="term" value="P:cobalamin biosynthetic process"/>
    <property type="evidence" value="ECO:0007669"/>
    <property type="project" value="InterPro"/>
</dbReference>
<dbReference type="Proteomes" id="UP000177912">
    <property type="component" value="Unassembled WGS sequence"/>
</dbReference>
<dbReference type="EMBL" id="MFEI01000006">
    <property type="protein sequence ID" value="OGE81635.1"/>
    <property type="molecule type" value="Genomic_DNA"/>
</dbReference>
<dbReference type="InterPro" id="IPR003724">
    <property type="entry name" value="CblAdoTrfase_CobA"/>
</dbReference>
<accession>A0A1F5NVE4</accession>
<dbReference type="Pfam" id="PF02572">
    <property type="entry name" value="CobA_CobO_BtuR"/>
    <property type="match status" value="1"/>
</dbReference>
<evidence type="ECO:0008006" key="3">
    <source>
        <dbReference type="Google" id="ProtNLM"/>
    </source>
</evidence>
<sequence length="189" mass="20670">MKKVNYSKPLTIIYIGNGKGKTTAAVGLAVRAVGAGKKVLFSQFVKADKVSGPGEWPMSSEISVLQKIKNITVKVLGRGFVGILGDRKNHAIHVTAAKKGLVWVKAQIKTGKYDVVVADELISAIESKLLTESEVKKFMIYARKNLQAVVLTGHKKYHSLIKSADLVTEMKMISHPYYKGVKAVRGIDF</sequence>
<dbReference type="SUPFAM" id="SSF52540">
    <property type="entry name" value="P-loop containing nucleoside triphosphate hydrolases"/>
    <property type="match status" value="1"/>
</dbReference>
<comment type="caution">
    <text evidence="1">The sequence shown here is derived from an EMBL/GenBank/DDBJ whole genome shotgun (WGS) entry which is preliminary data.</text>
</comment>
<evidence type="ECO:0000313" key="1">
    <source>
        <dbReference type="EMBL" id="OGE81635.1"/>
    </source>
</evidence>
<dbReference type="PANTHER" id="PTHR46638">
    <property type="entry name" value="CORRINOID ADENOSYLTRANSFERASE"/>
    <property type="match status" value="1"/>
</dbReference>
<dbReference type="PIRSF" id="PIRSF015617">
    <property type="entry name" value="Adensltrnsf_CobA"/>
    <property type="match status" value="1"/>
</dbReference>
<dbReference type="Gene3D" id="3.40.50.300">
    <property type="entry name" value="P-loop containing nucleotide triphosphate hydrolases"/>
    <property type="match status" value="1"/>
</dbReference>
<dbReference type="PANTHER" id="PTHR46638:SF1">
    <property type="entry name" value="CORRINOID ADENOSYLTRANSFERASE"/>
    <property type="match status" value="1"/>
</dbReference>
<dbReference type="GO" id="GO:0005524">
    <property type="term" value="F:ATP binding"/>
    <property type="evidence" value="ECO:0007669"/>
    <property type="project" value="InterPro"/>
</dbReference>
<gene>
    <name evidence="1" type="ORF">A2826_01855</name>
</gene>
<dbReference type="AlphaFoldDB" id="A0A1F5NVE4"/>
<reference evidence="1 2" key="1">
    <citation type="journal article" date="2016" name="Nat. Commun.">
        <title>Thousands of microbial genomes shed light on interconnected biogeochemical processes in an aquifer system.</title>
        <authorList>
            <person name="Anantharaman K."/>
            <person name="Brown C.T."/>
            <person name="Hug L.A."/>
            <person name="Sharon I."/>
            <person name="Castelle C.J."/>
            <person name="Probst A.J."/>
            <person name="Thomas B.C."/>
            <person name="Singh A."/>
            <person name="Wilkins M.J."/>
            <person name="Karaoz U."/>
            <person name="Brodie E.L."/>
            <person name="Williams K.H."/>
            <person name="Hubbard S.S."/>
            <person name="Banfield J.F."/>
        </authorList>
    </citation>
    <scope>NUCLEOTIDE SEQUENCE [LARGE SCALE GENOMIC DNA]</scope>
</reference>
<evidence type="ECO:0000313" key="2">
    <source>
        <dbReference type="Proteomes" id="UP000177912"/>
    </source>
</evidence>
<dbReference type="GO" id="GO:0008817">
    <property type="term" value="F:corrinoid adenosyltransferase activity"/>
    <property type="evidence" value="ECO:0007669"/>
    <property type="project" value="InterPro"/>
</dbReference>
<dbReference type="STRING" id="1817822.A2826_01855"/>
<organism evidence="1 2">
    <name type="scientific">Candidatus Doudnabacteria bacterium RIFCSPHIGHO2_01_FULL_43_23</name>
    <dbReference type="NCBI Taxonomy" id="1817822"/>
    <lineage>
        <taxon>Bacteria</taxon>
        <taxon>Candidatus Doudnaibacteriota</taxon>
    </lineage>
</organism>
<name>A0A1F5NVE4_9BACT</name>
<proteinExistence type="predicted"/>
<protein>
    <recommendedName>
        <fullName evidence="3">Cob(I)yrinic acid a,c-diamide adenosyltransferase</fullName>
    </recommendedName>
</protein>
<dbReference type="InterPro" id="IPR027417">
    <property type="entry name" value="P-loop_NTPase"/>
</dbReference>